<comment type="caution">
    <text evidence="2">The sequence shown here is derived from an EMBL/GenBank/DDBJ whole genome shotgun (WGS) entry which is preliminary data.</text>
</comment>
<dbReference type="STRING" id="404433.BTW07_16045"/>
<gene>
    <name evidence="2" type="ORF">BTW07_16045</name>
</gene>
<evidence type="ECO:0000313" key="3">
    <source>
        <dbReference type="Proteomes" id="UP000186878"/>
    </source>
</evidence>
<dbReference type="InterPro" id="IPR025202">
    <property type="entry name" value="PLD-like_dom"/>
</dbReference>
<reference evidence="2 3" key="1">
    <citation type="submission" date="2016-12" db="EMBL/GenBank/DDBJ databases">
        <title>Draft genome sequences of strains Salinicola socius SMB35, Salinicola sp. MH3R3-1 and Chromohalobacter sp. SMB17 from the Verkhnekamsk potash mining region of Russia.</title>
        <authorList>
            <person name="Mavrodi D.V."/>
            <person name="Olsson B.E."/>
            <person name="Korsakova E.S."/>
            <person name="Pyankova A."/>
            <person name="Mavrodi O.V."/>
            <person name="Plotnikova E.G."/>
        </authorList>
    </citation>
    <scope>NUCLEOTIDE SEQUENCE [LARGE SCALE GENOMIC DNA]</scope>
    <source>
        <strain evidence="2 3">SMB35</strain>
    </source>
</reference>
<dbReference type="OrthoDB" id="9762009at2"/>
<dbReference type="EMBL" id="MSDO01000025">
    <property type="protein sequence ID" value="OLO03051.1"/>
    <property type="molecule type" value="Genomic_DNA"/>
</dbReference>
<dbReference type="CDD" id="cd09110">
    <property type="entry name" value="PLDc_CLS_1"/>
    <property type="match status" value="1"/>
</dbReference>
<dbReference type="Pfam" id="PF13091">
    <property type="entry name" value="PLDc_2"/>
    <property type="match status" value="2"/>
</dbReference>
<dbReference type="SUPFAM" id="SSF56024">
    <property type="entry name" value="Phospholipase D/nuclease"/>
    <property type="match status" value="2"/>
</dbReference>
<dbReference type="SMART" id="SM00155">
    <property type="entry name" value="PLDc"/>
    <property type="match status" value="2"/>
</dbReference>
<feature type="domain" description="PLD phosphodiesterase" evidence="1">
    <location>
        <begin position="106"/>
        <end position="133"/>
    </location>
</feature>
<dbReference type="GO" id="GO:0032049">
    <property type="term" value="P:cardiolipin biosynthetic process"/>
    <property type="evidence" value="ECO:0007669"/>
    <property type="project" value="UniProtKB-ARBA"/>
</dbReference>
<dbReference type="Gene3D" id="3.30.870.10">
    <property type="entry name" value="Endonuclease Chain A"/>
    <property type="match status" value="2"/>
</dbReference>
<evidence type="ECO:0000313" key="2">
    <source>
        <dbReference type="EMBL" id="OLO03051.1"/>
    </source>
</evidence>
<name>A0A1Q8SNS0_9GAMM</name>
<accession>A0A1Q8SNS0</accession>
<dbReference type="CDD" id="cd09159">
    <property type="entry name" value="PLDc_ybhO_like_2"/>
    <property type="match status" value="1"/>
</dbReference>
<dbReference type="InterPro" id="IPR001736">
    <property type="entry name" value="PLipase_D/transphosphatidylase"/>
</dbReference>
<protein>
    <submittedName>
        <fullName evidence="2">Cardiolipin synthase B</fullName>
    </submittedName>
</protein>
<dbReference type="GO" id="GO:0008808">
    <property type="term" value="F:cardiolipin synthase activity"/>
    <property type="evidence" value="ECO:0007669"/>
    <property type="project" value="TreeGrafter"/>
</dbReference>
<dbReference type="PROSITE" id="PS50035">
    <property type="entry name" value="PLD"/>
    <property type="match status" value="1"/>
</dbReference>
<organism evidence="2 3">
    <name type="scientific">Salinicola socius</name>
    <dbReference type="NCBI Taxonomy" id="404433"/>
    <lineage>
        <taxon>Bacteria</taxon>
        <taxon>Pseudomonadati</taxon>
        <taxon>Pseudomonadota</taxon>
        <taxon>Gammaproteobacteria</taxon>
        <taxon>Oceanospirillales</taxon>
        <taxon>Halomonadaceae</taxon>
        <taxon>Salinicola</taxon>
    </lineage>
</organism>
<keyword evidence="3" id="KW-1185">Reference proteome</keyword>
<evidence type="ECO:0000259" key="1">
    <source>
        <dbReference type="PROSITE" id="PS50035"/>
    </source>
</evidence>
<dbReference type="PANTHER" id="PTHR21248">
    <property type="entry name" value="CARDIOLIPIN SYNTHASE"/>
    <property type="match status" value="1"/>
</dbReference>
<dbReference type="RefSeq" id="WP_075571190.1">
    <property type="nucleotide sequence ID" value="NZ_MSDO01000025.1"/>
</dbReference>
<dbReference type="AlphaFoldDB" id="A0A1Q8SNS0"/>
<dbReference type="GO" id="GO:0016020">
    <property type="term" value="C:membrane"/>
    <property type="evidence" value="ECO:0007669"/>
    <property type="project" value="TreeGrafter"/>
</dbReference>
<proteinExistence type="predicted"/>
<dbReference type="PANTHER" id="PTHR21248:SF23">
    <property type="entry name" value="CARDIOLIPIN SYNTHASE B"/>
    <property type="match status" value="1"/>
</dbReference>
<sequence length="375" mass="42606">MQVTWRDGNRFELLPEGKRFWPAMREAIEGAQRHLWIELYLMESGSLAERFIDALAAASARGVEVKLMLDGVGSMGLTNSDRQRLRDGGVELRFFNPLSVTRLGGNLMRDHRKLVIVDGVTAFTGGFGIVDEFVDAWYEVAVRIQGPVVEDWMRLFAQVWDSPLTRGGGTRTRLSRSIPVASLPTEPVAGGMRGRAIWGRGHRYQAIRVSLQGRIGTAHRRLWLCTPYFVPTLSLRRALARAARRGIDVRLLLAGGHHDHPGVRYAGQRFYGRLLKAGVRIYEFQPNFIHAKFSVVDDWVSLGSCNFDHWSLQWNLEANQEIDDADFAAEIAQLFERNFAASERIDAASWAERSWVQRVREWLFGTLNAWVTRLK</sequence>
<dbReference type="Proteomes" id="UP000186878">
    <property type="component" value="Unassembled WGS sequence"/>
</dbReference>